<comment type="caution">
    <text evidence="1">The sequence shown here is derived from an EMBL/GenBank/DDBJ whole genome shotgun (WGS) entry which is preliminary data.</text>
</comment>
<evidence type="ECO:0000313" key="1">
    <source>
        <dbReference type="EMBL" id="GAA1755299.1"/>
    </source>
</evidence>
<dbReference type="Proteomes" id="UP001500506">
    <property type="component" value="Unassembled WGS sequence"/>
</dbReference>
<dbReference type="InterPro" id="IPR009351">
    <property type="entry name" value="AlkZ-like"/>
</dbReference>
<dbReference type="Pfam" id="PF06224">
    <property type="entry name" value="AlkZ-like"/>
    <property type="match status" value="1"/>
</dbReference>
<dbReference type="EMBL" id="BAAANH010000002">
    <property type="protein sequence ID" value="GAA1755299.1"/>
    <property type="molecule type" value="Genomic_DNA"/>
</dbReference>
<dbReference type="GO" id="GO:0003677">
    <property type="term" value="F:DNA binding"/>
    <property type="evidence" value="ECO:0007669"/>
    <property type="project" value="UniProtKB-KW"/>
</dbReference>
<reference evidence="1 2" key="1">
    <citation type="journal article" date="2019" name="Int. J. Syst. Evol. Microbiol.">
        <title>The Global Catalogue of Microorganisms (GCM) 10K type strain sequencing project: providing services to taxonomists for standard genome sequencing and annotation.</title>
        <authorList>
            <consortium name="The Broad Institute Genomics Platform"/>
            <consortium name="The Broad Institute Genome Sequencing Center for Infectious Disease"/>
            <person name="Wu L."/>
            <person name="Ma J."/>
        </authorList>
    </citation>
    <scope>NUCLEOTIDE SEQUENCE [LARGE SCALE GENOMIC DNA]</scope>
    <source>
        <strain evidence="1 2">JCM 14319</strain>
    </source>
</reference>
<gene>
    <name evidence="1" type="ORF">GCM10009747_11760</name>
</gene>
<dbReference type="PANTHER" id="PTHR38479:SF2">
    <property type="entry name" value="WINGED HELIX DNA-BINDING DOMAIN-CONTAINING PROTEIN"/>
    <property type="match status" value="1"/>
</dbReference>
<keyword evidence="2" id="KW-1185">Reference proteome</keyword>
<organism evidence="1 2">
    <name type="scientific">Agromyces humatus</name>
    <dbReference type="NCBI Taxonomy" id="279573"/>
    <lineage>
        <taxon>Bacteria</taxon>
        <taxon>Bacillati</taxon>
        <taxon>Actinomycetota</taxon>
        <taxon>Actinomycetes</taxon>
        <taxon>Micrococcales</taxon>
        <taxon>Microbacteriaceae</taxon>
        <taxon>Agromyces</taxon>
    </lineage>
</organism>
<evidence type="ECO:0000313" key="2">
    <source>
        <dbReference type="Proteomes" id="UP001500506"/>
    </source>
</evidence>
<accession>A0ABN2KG89</accession>
<keyword evidence="1" id="KW-0238">DNA-binding</keyword>
<sequence length="384" mass="41452">MLRQSPKRASDVAGFGQTRRMPNLATDAQVRAARLTSHGLRGGRGFASVSEAVRRLGAVQAQDFVASRWVVGARVPGAVEADVDAAVASREIVRSWPLRGTLHLVPAASLRPILAVTGPRELARAAKRHRDLEIDDEVYRQARLIAERELGGGRSLSRDELFGAWQRAGIATAAQRGYHLIWRLALEAVVCPGPVEGRGQRFVLLDEWIPAAASDPTRDETLAALMTGYLDGHGPATLRDFAWWSGLTLGDARTAHAAARAAVDAFDDERLVVSGADAPTPGRSAALALAPFDEYFLGYADRSVVCDARYAQRVVPGSNGVFQPILVANGRVEGVWKAKQARGGASVVLDPFESPIDAARYRRALQRWARFRGIRLDATSVIAA</sequence>
<name>A0ABN2KG89_9MICO</name>
<proteinExistence type="predicted"/>
<dbReference type="PANTHER" id="PTHR38479">
    <property type="entry name" value="LMO0824 PROTEIN"/>
    <property type="match status" value="1"/>
</dbReference>
<protein>
    <submittedName>
        <fullName evidence="1">Winged helix DNA-binding domain-containing protein</fullName>
    </submittedName>
</protein>